<accession>A0AC34FUL2</accession>
<name>A0AC34FUL2_9BILA</name>
<sequence length="148" mass="16732">MSNTPTPPPPTAPATAPAVRFRVVSGSDLVKRSKSPQVAQNFQSQPPPQRIRYARPGERFVYARPPPNYHIQRNELQFSQQNQPIPVRRAIPTIIRQPITRIIRPINPQQNGNADNKKKLVTILRSFLTRCATTPTESNMSQMIITTE</sequence>
<protein>
    <submittedName>
        <fullName evidence="2">Uncharacterized protein</fullName>
    </submittedName>
</protein>
<dbReference type="Proteomes" id="UP000887579">
    <property type="component" value="Unplaced"/>
</dbReference>
<evidence type="ECO:0000313" key="1">
    <source>
        <dbReference type="Proteomes" id="UP000887579"/>
    </source>
</evidence>
<dbReference type="WBParaSite" id="ES5_v2.g21087.t1">
    <property type="protein sequence ID" value="ES5_v2.g21087.t1"/>
    <property type="gene ID" value="ES5_v2.g21087"/>
</dbReference>
<evidence type="ECO:0000313" key="2">
    <source>
        <dbReference type="WBParaSite" id="ES5_v2.g21087.t1"/>
    </source>
</evidence>
<proteinExistence type="predicted"/>
<reference evidence="2" key="1">
    <citation type="submission" date="2022-11" db="UniProtKB">
        <authorList>
            <consortium name="WormBaseParasite"/>
        </authorList>
    </citation>
    <scope>IDENTIFICATION</scope>
</reference>
<organism evidence="1 2">
    <name type="scientific">Panagrolaimus sp. ES5</name>
    <dbReference type="NCBI Taxonomy" id="591445"/>
    <lineage>
        <taxon>Eukaryota</taxon>
        <taxon>Metazoa</taxon>
        <taxon>Ecdysozoa</taxon>
        <taxon>Nematoda</taxon>
        <taxon>Chromadorea</taxon>
        <taxon>Rhabditida</taxon>
        <taxon>Tylenchina</taxon>
        <taxon>Panagrolaimomorpha</taxon>
        <taxon>Panagrolaimoidea</taxon>
        <taxon>Panagrolaimidae</taxon>
        <taxon>Panagrolaimus</taxon>
    </lineage>
</organism>